<keyword evidence="10" id="KW-0735">Signal-anchor</keyword>
<dbReference type="KEGG" id="dpa:109542847"/>
<protein>
    <recommendedName>
        <fullName evidence="5">Beta-1,4-glucuronyltransferase 1</fullName>
    </recommendedName>
    <alternativeName>
        <fullName evidence="16">I-beta-1,3-N-acetylglucosaminyltransferase</fullName>
    </alternativeName>
    <alternativeName>
        <fullName evidence="19">N-acetyllactosaminide beta-1,3-N-acetylglucosaminyltransferase</fullName>
    </alternativeName>
    <alternativeName>
        <fullName evidence="17">Poly-N-acetyllactosamine extension enzyme</fullName>
    </alternativeName>
    <alternativeName>
        <fullName evidence="18">UDP-GlcNAc:betaGal beta-1,3-N-acetylglucosaminyltransferase 1</fullName>
    </alternativeName>
</protein>
<evidence type="ECO:0000256" key="15">
    <source>
        <dbReference type="ARBA" id="ARBA00023211"/>
    </source>
</evidence>
<accession>A0AAR5Q3L8</accession>
<keyword evidence="24" id="KW-1185">Reference proteome</keyword>
<evidence type="ECO:0000256" key="10">
    <source>
        <dbReference type="ARBA" id="ARBA00022968"/>
    </source>
</evidence>
<evidence type="ECO:0000313" key="24">
    <source>
        <dbReference type="Proteomes" id="UP000019118"/>
    </source>
</evidence>
<evidence type="ECO:0000256" key="13">
    <source>
        <dbReference type="ARBA" id="ARBA00023136"/>
    </source>
</evidence>
<dbReference type="Proteomes" id="UP000019118">
    <property type="component" value="Unassembled WGS sequence"/>
</dbReference>
<dbReference type="InterPro" id="IPR043189">
    <property type="entry name" value="B4GAT1"/>
</dbReference>
<keyword evidence="13 22" id="KW-0472">Membrane</keyword>
<keyword evidence="14" id="KW-0325">Glycoprotein</keyword>
<dbReference type="GO" id="GO:0035269">
    <property type="term" value="P:protein O-linked glycosylation via mannose"/>
    <property type="evidence" value="ECO:0007669"/>
    <property type="project" value="TreeGrafter"/>
</dbReference>
<evidence type="ECO:0000256" key="22">
    <source>
        <dbReference type="SAM" id="Phobius"/>
    </source>
</evidence>
<dbReference type="PANTHER" id="PTHR46420">
    <property type="entry name" value="BETA-1,4-GLUCURONYLTRANSFERASE 1"/>
    <property type="match status" value="1"/>
</dbReference>
<feature type="compositionally biased region" description="Polar residues" evidence="21">
    <location>
        <begin position="78"/>
        <end position="91"/>
    </location>
</feature>
<feature type="transmembrane region" description="Helical" evidence="22">
    <location>
        <begin position="20"/>
        <end position="43"/>
    </location>
</feature>
<sequence>MRKQRKQNHSWTNGSKWRFWKLSIFILLFLTMYNIFLTIKLMYASSCDKNQPDVLFEPIKAEPPAIGCSDKVLESYGSQPEISKSSTSKSLPDNRDIENDNRPLTVKYNFKLDLALGRSDDRMRYLLFDNVIVGDKFVHLTGLYKTSLATQSSLDKIASIIESSLHWGGPISLAVFAGSEKELNGLLMYIIYLRKCNVRIKERVSFHLAILKDKGPKKILIDDERISKMGCDDPIGVLKSLLKEVNKGVSDAHIYIKSSLNFFLKGISPWRFKIPYPQNVLRNLARKNCRSEYTFLIDVDIIPSKGMAESLNIFLGTQKCQGKCAYVVPTYELYERVAFPPDKTDLVRLANKGLARPFHHKVFIYNQYATNFSRWERFQDPDMNIRISHTVTNFEFLYEPFYIANDTVPPHDERFIGYGYTRNSQVYEMFVAGYEFLVLSPIFTCHWGLQVKKTRPPWREHQNNLNRRQFDQFKKEIFARYNKDPLNMIKPKKKKN</sequence>
<comment type="subcellular location">
    <subcellularLocation>
        <location evidence="2">Golgi apparatus membrane</location>
        <topology evidence="2">Single-pass type II membrane protein</topology>
    </subcellularLocation>
</comment>
<evidence type="ECO:0000256" key="14">
    <source>
        <dbReference type="ARBA" id="ARBA00023180"/>
    </source>
</evidence>
<dbReference type="GO" id="GO:0015020">
    <property type="term" value="F:glucuronosyltransferase activity"/>
    <property type="evidence" value="ECO:0007669"/>
    <property type="project" value="InterPro"/>
</dbReference>
<comment type="pathway">
    <text evidence="3">Protein modification; protein glycosylation.</text>
</comment>
<organism evidence="23 24">
    <name type="scientific">Dendroctonus ponderosae</name>
    <name type="common">Mountain pine beetle</name>
    <dbReference type="NCBI Taxonomy" id="77166"/>
    <lineage>
        <taxon>Eukaryota</taxon>
        <taxon>Metazoa</taxon>
        <taxon>Ecdysozoa</taxon>
        <taxon>Arthropoda</taxon>
        <taxon>Hexapoda</taxon>
        <taxon>Insecta</taxon>
        <taxon>Pterygota</taxon>
        <taxon>Neoptera</taxon>
        <taxon>Endopterygota</taxon>
        <taxon>Coleoptera</taxon>
        <taxon>Polyphaga</taxon>
        <taxon>Cucujiformia</taxon>
        <taxon>Curculionidae</taxon>
        <taxon>Scolytinae</taxon>
        <taxon>Dendroctonus</taxon>
    </lineage>
</organism>
<dbReference type="GO" id="GO:0046872">
    <property type="term" value="F:metal ion binding"/>
    <property type="evidence" value="ECO:0007669"/>
    <property type="project" value="UniProtKB-KW"/>
</dbReference>
<keyword evidence="8 22" id="KW-0812">Transmembrane</keyword>
<dbReference type="GO" id="GO:0000139">
    <property type="term" value="C:Golgi membrane"/>
    <property type="evidence" value="ECO:0007669"/>
    <property type="project" value="UniProtKB-SubCell"/>
</dbReference>
<comment type="similarity">
    <text evidence="4">Belongs to the glycosyltransferase 49 family.</text>
</comment>
<feature type="region of interest" description="Disordered" evidence="21">
    <location>
        <begin position="78"/>
        <end position="98"/>
    </location>
</feature>
<evidence type="ECO:0000256" key="3">
    <source>
        <dbReference type="ARBA" id="ARBA00004922"/>
    </source>
</evidence>
<evidence type="ECO:0000256" key="11">
    <source>
        <dbReference type="ARBA" id="ARBA00022989"/>
    </source>
</evidence>
<comment type="cofactor">
    <cofactor evidence="1">
        <name>Mn(2+)</name>
        <dbReference type="ChEBI" id="CHEBI:29035"/>
    </cofactor>
</comment>
<evidence type="ECO:0000256" key="6">
    <source>
        <dbReference type="ARBA" id="ARBA00022676"/>
    </source>
</evidence>
<evidence type="ECO:0000256" key="16">
    <source>
        <dbReference type="ARBA" id="ARBA00030723"/>
    </source>
</evidence>
<keyword evidence="12" id="KW-0333">Golgi apparatus</keyword>
<keyword evidence="15" id="KW-0464">Manganese</keyword>
<name>A0AAR5Q3L8_DENPD</name>
<evidence type="ECO:0000256" key="1">
    <source>
        <dbReference type="ARBA" id="ARBA00001936"/>
    </source>
</evidence>
<evidence type="ECO:0000256" key="17">
    <source>
        <dbReference type="ARBA" id="ARBA00032175"/>
    </source>
</evidence>
<evidence type="ECO:0000256" key="4">
    <source>
        <dbReference type="ARBA" id="ARBA00008539"/>
    </source>
</evidence>
<evidence type="ECO:0000256" key="2">
    <source>
        <dbReference type="ARBA" id="ARBA00004323"/>
    </source>
</evidence>
<dbReference type="GeneID" id="109542847"/>
<dbReference type="Pfam" id="PF13896">
    <property type="entry name" value="Glyco_transf_49"/>
    <property type="match status" value="1"/>
</dbReference>
<dbReference type="AlphaFoldDB" id="A0AAR5Q3L8"/>
<reference evidence="23" key="2">
    <citation type="submission" date="2024-08" db="UniProtKB">
        <authorList>
            <consortium name="EnsemblMetazoa"/>
        </authorList>
    </citation>
    <scope>IDENTIFICATION</scope>
</reference>
<dbReference type="EnsemblMetazoa" id="XM_019912275.1">
    <property type="protein sequence ID" value="XP_019767834.1"/>
    <property type="gene ID" value="LOC109542847"/>
</dbReference>
<keyword evidence="11 22" id="KW-1133">Transmembrane helix</keyword>
<evidence type="ECO:0000256" key="7">
    <source>
        <dbReference type="ARBA" id="ARBA00022679"/>
    </source>
</evidence>
<evidence type="ECO:0000313" key="23">
    <source>
        <dbReference type="EnsemblMetazoa" id="XP_019767834.1"/>
    </source>
</evidence>
<keyword evidence="6" id="KW-0328">Glycosyltransferase</keyword>
<evidence type="ECO:0000256" key="21">
    <source>
        <dbReference type="SAM" id="MobiDB-lite"/>
    </source>
</evidence>
<evidence type="ECO:0000256" key="18">
    <source>
        <dbReference type="ARBA" id="ARBA00032181"/>
    </source>
</evidence>
<evidence type="ECO:0000256" key="19">
    <source>
        <dbReference type="ARBA" id="ARBA00033291"/>
    </source>
</evidence>
<reference evidence="24" key="1">
    <citation type="journal article" date="2013" name="Genome Biol.">
        <title>Draft genome of the mountain pine beetle, Dendroctonus ponderosae Hopkins, a major forest pest.</title>
        <authorList>
            <person name="Keeling C.I."/>
            <person name="Yuen M.M."/>
            <person name="Liao N.Y."/>
            <person name="Docking T.R."/>
            <person name="Chan S.K."/>
            <person name="Taylor G.A."/>
            <person name="Palmquist D.L."/>
            <person name="Jackman S.D."/>
            <person name="Nguyen A."/>
            <person name="Li M."/>
            <person name="Henderson H."/>
            <person name="Janes J.K."/>
            <person name="Zhao Y."/>
            <person name="Pandoh P."/>
            <person name="Moore R."/>
            <person name="Sperling F.A."/>
            <person name="Huber D.P."/>
            <person name="Birol I."/>
            <person name="Jones S.J."/>
            <person name="Bohlmann J."/>
        </authorList>
    </citation>
    <scope>NUCLEOTIDE SEQUENCE</scope>
</reference>
<evidence type="ECO:0000256" key="9">
    <source>
        <dbReference type="ARBA" id="ARBA00022723"/>
    </source>
</evidence>
<dbReference type="PANTHER" id="PTHR46420:SF1">
    <property type="entry name" value="BETA-1,4-GLUCURONYLTRANSFERASE 1"/>
    <property type="match status" value="1"/>
</dbReference>
<comment type="catalytic activity">
    <reaction evidence="20">
        <text>3-O-[beta-D-Xyl-(1-&gt;4)-Rib-ol-P-Rib-ol-P-3-beta-D-GalNAc-(1-&gt;3)-beta-D-GlcNAc-(1-&gt;4)-(O-6-P-alpha-D-Man)]-Thr-[protein] + UDP-alpha-D-glucuronate = 3-O-[beta-D-GlcA-(1-&gt;3)-beta-D-Xyl-(1-&gt;4)-Rib-ol-P-Rib-ol-P-3-beta-D-GalNAc-(1-&gt;3)-beta-D-GlcNAc-(1-&gt;4)-(O-6-P-alpha-D-Man)]-Thr-[protein] + UDP + H(+)</text>
        <dbReference type="Rhea" id="RHEA:46860"/>
        <dbReference type="Rhea" id="RHEA-COMP:15023"/>
        <dbReference type="Rhea" id="RHEA-COMP:17482"/>
        <dbReference type="ChEBI" id="CHEBI:15378"/>
        <dbReference type="ChEBI" id="CHEBI:58052"/>
        <dbReference type="ChEBI" id="CHEBI:58223"/>
        <dbReference type="ChEBI" id="CHEBI:142405"/>
        <dbReference type="ChEBI" id="CHEBI:177336"/>
    </reaction>
</comment>
<keyword evidence="7" id="KW-0808">Transferase</keyword>
<keyword evidence="9" id="KW-0479">Metal-binding</keyword>
<evidence type="ECO:0000256" key="8">
    <source>
        <dbReference type="ARBA" id="ARBA00022692"/>
    </source>
</evidence>
<proteinExistence type="inferred from homology"/>
<evidence type="ECO:0000256" key="12">
    <source>
        <dbReference type="ARBA" id="ARBA00023034"/>
    </source>
</evidence>
<evidence type="ECO:0000256" key="20">
    <source>
        <dbReference type="ARBA" id="ARBA00047852"/>
    </source>
</evidence>
<evidence type="ECO:0000256" key="5">
    <source>
        <dbReference type="ARBA" id="ARBA00017962"/>
    </source>
</evidence>